<dbReference type="Gene3D" id="3.40.605.10">
    <property type="entry name" value="Aldehyde Dehydrogenase, Chain A, domain 1"/>
    <property type="match status" value="1"/>
</dbReference>
<dbReference type="InterPro" id="IPR015590">
    <property type="entry name" value="Aldehyde_DH_dom"/>
</dbReference>
<evidence type="ECO:0000313" key="2">
    <source>
        <dbReference type="EMBL" id="TNN12413.1"/>
    </source>
</evidence>
<dbReference type="AlphaFoldDB" id="A0A4Z2D7F2"/>
<dbReference type="InterPro" id="IPR016161">
    <property type="entry name" value="Ald_DH/histidinol_DH"/>
</dbReference>
<dbReference type="Pfam" id="PF00171">
    <property type="entry name" value="Aldedh"/>
    <property type="match status" value="1"/>
</dbReference>
<dbReference type="Proteomes" id="UP000311919">
    <property type="component" value="Unassembled WGS sequence"/>
</dbReference>
<organism evidence="2 3">
    <name type="scientific">Schistosoma japonicum</name>
    <name type="common">Blood fluke</name>
    <dbReference type="NCBI Taxonomy" id="6182"/>
    <lineage>
        <taxon>Eukaryota</taxon>
        <taxon>Metazoa</taxon>
        <taxon>Spiralia</taxon>
        <taxon>Lophotrochozoa</taxon>
        <taxon>Platyhelminthes</taxon>
        <taxon>Trematoda</taxon>
        <taxon>Digenea</taxon>
        <taxon>Strigeidida</taxon>
        <taxon>Schistosomatoidea</taxon>
        <taxon>Schistosomatidae</taxon>
        <taxon>Schistosoma</taxon>
    </lineage>
</organism>
<protein>
    <submittedName>
        <fullName evidence="2">Aldehyde dehydrogenase mitochondrial</fullName>
    </submittedName>
</protein>
<sequence>KLDELANYESVLCVASVTRYYAEYLMRVDDMVGLLSSLRLFTTLRKATGVVAFITSESYSFLSCISKVVPCLCTGYTIMLKPVLRTLSFSIFLMRLIEAAVTDFRRYSGILYVSIMYRLKCTC</sequence>
<feature type="non-terminal residue" evidence="2">
    <location>
        <position position="1"/>
    </location>
</feature>
<evidence type="ECO:0000313" key="3">
    <source>
        <dbReference type="Proteomes" id="UP000311919"/>
    </source>
</evidence>
<name>A0A4Z2D7F2_SCHJA</name>
<reference evidence="2 3" key="1">
    <citation type="submission" date="2019-03" db="EMBL/GenBank/DDBJ databases">
        <title>An improved genome assembly of the fluke Schistosoma japonicum.</title>
        <authorList>
            <person name="Hu W."/>
            <person name="Luo F."/>
            <person name="Yin M."/>
            <person name="Mo X."/>
            <person name="Sun C."/>
            <person name="Wu Q."/>
            <person name="Zhu B."/>
            <person name="Xiang M."/>
            <person name="Wang J."/>
            <person name="Wang Y."/>
            <person name="Zhang T."/>
            <person name="Xu B."/>
            <person name="Zheng H."/>
            <person name="Feng Z."/>
        </authorList>
    </citation>
    <scope>NUCLEOTIDE SEQUENCE [LARGE SCALE GENOMIC DNA]</scope>
    <source>
        <strain evidence="2">HuSjv2</strain>
        <tissue evidence="2">Worms</tissue>
    </source>
</reference>
<dbReference type="EMBL" id="SKCS01000226">
    <property type="protein sequence ID" value="TNN12413.1"/>
    <property type="molecule type" value="Genomic_DNA"/>
</dbReference>
<dbReference type="GO" id="GO:0016491">
    <property type="term" value="F:oxidoreductase activity"/>
    <property type="evidence" value="ECO:0007669"/>
    <property type="project" value="InterPro"/>
</dbReference>
<keyword evidence="3" id="KW-1185">Reference proteome</keyword>
<evidence type="ECO:0000259" key="1">
    <source>
        <dbReference type="Pfam" id="PF00171"/>
    </source>
</evidence>
<accession>A0A4Z2D7F2</accession>
<dbReference type="SUPFAM" id="SSF53720">
    <property type="entry name" value="ALDH-like"/>
    <property type="match status" value="1"/>
</dbReference>
<feature type="domain" description="Aldehyde dehydrogenase" evidence="1">
    <location>
        <begin position="10"/>
        <end position="100"/>
    </location>
</feature>
<proteinExistence type="predicted"/>
<gene>
    <name evidence="2" type="ORF">EWB00_003739</name>
</gene>
<comment type="caution">
    <text evidence="2">The sequence shown here is derived from an EMBL/GenBank/DDBJ whole genome shotgun (WGS) entry which is preliminary data.</text>
</comment>
<dbReference type="InterPro" id="IPR016162">
    <property type="entry name" value="Ald_DH_N"/>
</dbReference>